<evidence type="ECO:0000313" key="1">
    <source>
        <dbReference type="EMBL" id="CAE7264162.1"/>
    </source>
</evidence>
<dbReference type="Proteomes" id="UP000604046">
    <property type="component" value="Unassembled WGS sequence"/>
</dbReference>
<accession>A0A812MIV2</accession>
<gene>
    <name evidence="1" type="ORF">SNAT2548_LOCUS13908</name>
</gene>
<reference evidence="1" key="1">
    <citation type="submission" date="2021-02" db="EMBL/GenBank/DDBJ databases">
        <authorList>
            <person name="Dougan E. K."/>
            <person name="Rhodes N."/>
            <person name="Thang M."/>
            <person name="Chan C."/>
        </authorList>
    </citation>
    <scope>NUCLEOTIDE SEQUENCE</scope>
</reference>
<protein>
    <submittedName>
        <fullName evidence="1">Uncharacterized protein</fullName>
    </submittedName>
</protein>
<dbReference type="EMBL" id="CAJNDS010001535">
    <property type="protein sequence ID" value="CAE7264162.1"/>
    <property type="molecule type" value="Genomic_DNA"/>
</dbReference>
<evidence type="ECO:0000313" key="2">
    <source>
        <dbReference type="Proteomes" id="UP000604046"/>
    </source>
</evidence>
<name>A0A812MIV2_9DINO</name>
<organism evidence="1 2">
    <name type="scientific">Symbiodinium natans</name>
    <dbReference type="NCBI Taxonomy" id="878477"/>
    <lineage>
        <taxon>Eukaryota</taxon>
        <taxon>Sar</taxon>
        <taxon>Alveolata</taxon>
        <taxon>Dinophyceae</taxon>
        <taxon>Suessiales</taxon>
        <taxon>Symbiodiniaceae</taxon>
        <taxon>Symbiodinium</taxon>
    </lineage>
</organism>
<dbReference type="AlphaFoldDB" id="A0A812MIV2"/>
<proteinExistence type="predicted"/>
<sequence length="102" mass="11307">MSSMAHPSWLEEDCWQSLQDAYGGFLFNEDGHRDGRPGSRVVAVLPALGRTVTVGYEEAKLSVAQRVWQIEQAASKKTSQPVLLGRATPVVAPVQRDKSWLR</sequence>
<comment type="caution">
    <text evidence="1">The sequence shown here is derived from an EMBL/GenBank/DDBJ whole genome shotgun (WGS) entry which is preliminary data.</text>
</comment>
<keyword evidence="2" id="KW-1185">Reference proteome</keyword>